<dbReference type="Gene3D" id="3.90.226.10">
    <property type="entry name" value="2-enoyl-CoA Hydratase, Chain A, domain 1"/>
    <property type="match status" value="1"/>
</dbReference>
<accession>D5V5N9</accession>
<dbReference type="KEGG" id="ant:Arnit_0410"/>
<dbReference type="GO" id="GO:0030288">
    <property type="term" value="C:outer membrane-bounded periplasmic space"/>
    <property type="evidence" value="ECO:0007669"/>
    <property type="project" value="TreeGrafter"/>
</dbReference>
<evidence type="ECO:0000313" key="7">
    <source>
        <dbReference type="EMBL" id="ADG92075.1"/>
    </source>
</evidence>
<reference evidence="7 8" key="1">
    <citation type="journal article" date="2010" name="Stand. Genomic Sci.">
        <title>Complete genome sequence of Arcobacter nitrofigilis type strain (CI).</title>
        <authorList>
            <person name="Pati A."/>
            <person name="Gronow S."/>
            <person name="Lapidus A."/>
            <person name="Copeland A."/>
            <person name="Glavina Del Rio T."/>
            <person name="Nolan M."/>
            <person name="Lucas S."/>
            <person name="Tice H."/>
            <person name="Cheng J.F."/>
            <person name="Han C."/>
            <person name="Chertkov O."/>
            <person name="Bruce D."/>
            <person name="Tapia R."/>
            <person name="Goodwin L."/>
            <person name="Pitluck S."/>
            <person name="Liolios K."/>
            <person name="Ivanova N."/>
            <person name="Mavromatis K."/>
            <person name="Chen A."/>
            <person name="Palaniappan K."/>
            <person name="Land M."/>
            <person name="Hauser L."/>
            <person name="Chang Y.J."/>
            <person name="Jeffries C.D."/>
            <person name="Detter J.C."/>
            <person name="Rohde M."/>
            <person name="Goker M."/>
            <person name="Bristow J."/>
            <person name="Eisen J.A."/>
            <person name="Markowitz V."/>
            <person name="Hugenholtz P."/>
            <person name="Klenk H.P."/>
            <person name="Kyrpides N.C."/>
        </authorList>
    </citation>
    <scope>NUCLEOTIDE SEQUENCE [LARGE SCALE GENOMIC DNA]</scope>
    <source>
        <strain evidence="8">ATCC 33309 / DSM 7299 / CCUG 15893 / LMG 7604 / NCTC 12251 / CI</strain>
    </source>
</reference>
<sequence precursor="true">MNKFILSIIVLVISLNFLHADVKADKKEEQSRFESLSKLTNVIGTVEKYYVDDLKLQQIVDKALKGLMQELDAHSTYMDKKYFKEMQIQTDGEFGGLGITVGMRDGALTVISPIDGTPAFEAGVKSEDIILKIDDKSTLNMSLDEAVSLMRGKPKTSITLTVVRKDVRKPLEIKIVRDIIKIESVKAKTIGKDILYLRVTSFDKNVVDGLTKAIKDAKGIKGIILDLRNNPGGLLTQAIGTTDLFVDKGIIVSQKGRDDSSEETFNANYSKTLTRVPLIVLVNGGSASASEIVSGALQDHKRAILVGEKTFGKGSVQVVLPITADKSEAIKLTIAKYYLPSGRTIQATGITPDVIAYPGEAVKAPDMDFMIKEADLKKHLKSELEKVDGKDKDVKKETKKDDKKIITDEELFKDNQLKTGVDILKSLIIINK</sequence>
<dbReference type="eggNOG" id="COG0793">
    <property type="taxonomic scope" value="Bacteria"/>
</dbReference>
<proteinExistence type="inferred from homology"/>
<dbReference type="HOGENOM" id="CLU_017295_1_1_7"/>
<feature type="domain" description="PDZ" evidence="6">
    <location>
        <begin position="85"/>
        <end position="151"/>
    </location>
</feature>
<dbReference type="NCBIfam" id="TIGR00225">
    <property type="entry name" value="prc"/>
    <property type="match status" value="1"/>
</dbReference>
<dbReference type="CDD" id="cd06782">
    <property type="entry name" value="cpPDZ_CPP-like"/>
    <property type="match status" value="1"/>
</dbReference>
<dbReference type="CDD" id="cd07560">
    <property type="entry name" value="Peptidase_S41_CPP"/>
    <property type="match status" value="1"/>
</dbReference>
<dbReference type="Pfam" id="PF13180">
    <property type="entry name" value="PDZ_2"/>
    <property type="match status" value="1"/>
</dbReference>
<keyword evidence="8" id="KW-1185">Reference proteome</keyword>
<keyword evidence="3 5" id="KW-0378">Hydrolase</keyword>
<dbReference type="InterPro" id="IPR005151">
    <property type="entry name" value="Tail-specific_protease"/>
</dbReference>
<dbReference type="Gene3D" id="3.30.750.44">
    <property type="match status" value="1"/>
</dbReference>
<dbReference type="InterPro" id="IPR001478">
    <property type="entry name" value="PDZ"/>
</dbReference>
<dbReference type="SMART" id="SM00228">
    <property type="entry name" value="PDZ"/>
    <property type="match status" value="1"/>
</dbReference>
<dbReference type="FunFam" id="2.30.42.10:FF:000063">
    <property type="entry name" value="Peptidase, S41 family"/>
    <property type="match status" value="1"/>
</dbReference>
<dbReference type="Proteomes" id="UP000000939">
    <property type="component" value="Chromosome"/>
</dbReference>
<evidence type="ECO:0000313" key="8">
    <source>
        <dbReference type="Proteomes" id="UP000000939"/>
    </source>
</evidence>
<dbReference type="GO" id="GO:0004252">
    <property type="term" value="F:serine-type endopeptidase activity"/>
    <property type="evidence" value="ECO:0007669"/>
    <property type="project" value="UniProtKB-EC"/>
</dbReference>
<dbReference type="InterPro" id="IPR004447">
    <property type="entry name" value="Peptidase_S41A"/>
</dbReference>
<dbReference type="GO" id="GO:0007165">
    <property type="term" value="P:signal transduction"/>
    <property type="evidence" value="ECO:0007669"/>
    <property type="project" value="TreeGrafter"/>
</dbReference>
<dbReference type="SUPFAM" id="SSF50156">
    <property type="entry name" value="PDZ domain-like"/>
    <property type="match status" value="1"/>
</dbReference>
<evidence type="ECO:0000256" key="4">
    <source>
        <dbReference type="ARBA" id="ARBA00022825"/>
    </source>
</evidence>
<comment type="similarity">
    <text evidence="1 5">Belongs to the peptidase S41A family.</text>
</comment>
<dbReference type="STRING" id="572480.Arnit_0410"/>
<keyword evidence="4 5" id="KW-0720">Serine protease</keyword>
<dbReference type="PANTHER" id="PTHR32060">
    <property type="entry name" value="TAIL-SPECIFIC PROTEASE"/>
    <property type="match status" value="1"/>
</dbReference>
<dbReference type="Gene3D" id="2.30.42.10">
    <property type="match status" value="1"/>
</dbReference>
<evidence type="ECO:0000256" key="5">
    <source>
        <dbReference type="RuleBase" id="RU004404"/>
    </source>
</evidence>
<dbReference type="Pfam" id="PF22694">
    <property type="entry name" value="CtpB_N-like"/>
    <property type="match status" value="1"/>
</dbReference>
<evidence type="ECO:0000256" key="2">
    <source>
        <dbReference type="ARBA" id="ARBA00022670"/>
    </source>
</evidence>
<dbReference type="AlphaFoldDB" id="D5V5N9"/>
<dbReference type="GO" id="GO:0006508">
    <property type="term" value="P:proteolysis"/>
    <property type="evidence" value="ECO:0007669"/>
    <property type="project" value="UniProtKB-KW"/>
</dbReference>
<protein>
    <submittedName>
        <fullName evidence="7">Carboxyl-terminal protease</fullName>
        <ecNumber evidence="7">3.4.21.102</ecNumber>
    </submittedName>
</protein>
<dbReference type="EMBL" id="CP001999">
    <property type="protein sequence ID" value="ADG92075.1"/>
    <property type="molecule type" value="Genomic_DNA"/>
</dbReference>
<dbReference type="InterPro" id="IPR036034">
    <property type="entry name" value="PDZ_sf"/>
</dbReference>
<dbReference type="EC" id="3.4.21.102" evidence="7"/>
<gene>
    <name evidence="7" type="ordered locus">Arnit_0410</name>
</gene>
<dbReference type="MEROPS" id="S41.004"/>
<dbReference type="PROSITE" id="PS50106">
    <property type="entry name" value="PDZ"/>
    <property type="match status" value="1"/>
</dbReference>
<dbReference type="RefSeq" id="WP_013134220.1">
    <property type="nucleotide sequence ID" value="NC_014166.1"/>
</dbReference>
<evidence type="ECO:0000259" key="6">
    <source>
        <dbReference type="PROSITE" id="PS50106"/>
    </source>
</evidence>
<dbReference type="SMART" id="SM00245">
    <property type="entry name" value="TSPc"/>
    <property type="match status" value="1"/>
</dbReference>
<dbReference type="OrthoDB" id="9812068at2"/>
<name>D5V5N9_ARCNC</name>
<evidence type="ECO:0000256" key="1">
    <source>
        <dbReference type="ARBA" id="ARBA00009179"/>
    </source>
</evidence>
<organism evidence="7 8">
    <name type="scientific">Arcobacter nitrofigilis (strain ATCC 33309 / DSM 7299 / CCUG 15893 / LMG 7604 / NCTC 12251 / CI)</name>
    <name type="common">Campylobacter nitrofigilis</name>
    <dbReference type="NCBI Taxonomy" id="572480"/>
    <lineage>
        <taxon>Bacteria</taxon>
        <taxon>Pseudomonadati</taxon>
        <taxon>Campylobacterota</taxon>
        <taxon>Epsilonproteobacteria</taxon>
        <taxon>Campylobacterales</taxon>
        <taxon>Arcobacteraceae</taxon>
        <taxon>Arcobacter</taxon>
    </lineage>
</organism>
<keyword evidence="2 5" id="KW-0645">Protease</keyword>
<dbReference type="SUPFAM" id="SSF52096">
    <property type="entry name" value="ClpP/crotonase"/>
    <property type="match status" value="1"/>
</dbReference>
<dbReference type="PANTHER" id="PTHR32060:SF30">
    <property type="entry name" value="CARBOXY-TERMINAL PROCESSING PROTEASE CTPA"/>
    <property type="match status" value="1"/>
</dbReference>
<dbReference type="InterPro" id="IPR029045">
    <property type="entry name" value="ClpP/crotonase-like_dom_sf"/>
</dbReference>
<evidence type="ECO:0000256" key="3">
    <source>
        <dbReference type="ARBA" id="ARBA00022801"/>
    </source>
</evidence>
<dbReference type="InterPro" id="IPR055210">
    <property type="entry name" value="CtpA/B_N"/>
</dbReference>
<dbReference type="Pfam" id="PF03572">
    <property type="entry name" value="Peptidase_S41"/>
    <property type="match status" value="1"/>
</dbReference>